<feature type="region of interest" description="Disordered" evidence="6">
    <location>
        <begin position="1"/>
        <end position="33"/>
    </location>
</feature>
<reference evidence="9 10" key="1">
    <citation type="submission" date="2020-05" db="EMBL/GenBank/DDBJ databases">
        <title>Genome sequence of Isoptericola sp. JC619 isolated from Chilika lagoon, India.</title>
        <authorList>
            <person name="Kumar D."/>
            <person name="Appam K."/>
            <person name="Gandham S."/>
            <person name="Uppada J."/>
            <person name="Sasikala C."/>
            <person name="Venkata Ramana C."/>
        </authorList>
    </citation>
    <scope>NUCLEOTIDE SEQUENCE [LARGE SCALE GENOMIC DNA]</scope>
    <source>
        <strain evidence="9 10">JC619</strain>
    </source>
</reference>
<accession>A0A849K4V2</accession>
<feature type="transmembrane region" description="Helical" evidence="7">
    <location>
        <begin position="114"/>
        <end position="137"/>
    </location>
</feature>
<sequence length="462" mass="47554">MTTNDTPPPSGGSGPGDTGPGTPPPPPRPAGDGFFDSLRRTGVTRAEDRWVGGVAAGVAHRFGLDPLLVRGLLILSFFVTGAGLVLYGAAWLLLPEASDGRIHLQEAIRGRFDVAVLGAGLAIVAGIGWGGGIWPWWDGFPEWIAVLFWIGFWVAVVWLIVKLVRSRQQGGAAPPAAPAAPVAPAAPAEAPPGPSAAPFEPAPRVSYASAPPAAPVAPTPRTPAPTTPAVRAAGGGTIGVVVGLALLAGAGLLAADIVLGLTMPVWGLWLGTTVAIVGAALVVTGLRGRRGGWLTAFAVLGLVATLVTWPFADRHTWWDEWPWDDGRGVTTSSGTTVSSGMVTPRSVAAAEEGVRVQFGEAWVDLTELDLTDVEPGSPVEVPIEMTAGRTVVEIPADAAVVASVDVSAGRFVWDVDGEYRTVDGFSGGPTTYTSDEASEAGGPVLLLDVDARAGEIVIQEDR</sequence>
<gene>
    <name evidence="9" type="ORF">HLI28_04605</name>
</gene>
<comment type="subcellular location">
    <subcellularLocation>
        <location evidence="1">Cell membrane</location>
        <topology evidence="1">Single-pass membrane protein</topology>
    </subcellularLocation>
</comment>
<dbReference type="GO" id="GO:0005886">
    <property type="term" value="C:plasma membrane"/>
    <property type="evidence" value="ECO:0007669"/>
    <property type="project" value="UniProtKB-SubCell"/>
</dbReference>
<organism evidence="9 10">
    <name type="scientific">Isoptericola sediminis</name>
    <dbReference type="NCBI Taxonomy" id="2733572"/>
    <lineage>
        <taxon>Bacteria</taxon>
        <taxon>Bacillati</taxon>
        <taxon>Actinomycetota</taxon>
        <taxon>Actinomycetes</taxon>
        <taxon>Micrococcales</taxon>
        <taxon>Promicromonosporaceae</taxon>
        <taxon>Isoptericola</taxon>
    </lineage>
</organism>
<dbReference type="Pfam" id="PF04024">
    <property type="entry name" value="PspC"/>
    <property type="match status" value="1"/>
</dbReference>
<feature type="domain" description="Phage shock protein PspC N-terminal" evidence="8">
    <location>
        <begin position="44"/>
        <end position="97"/>
    </location>
</feature>
<dbReference type="EMBL" id="JABFAJ010000009">
    <property type="protein sequence ID" value="NNU26825.1"/>
    <property type="molecule type" value="Genomic_DNA"/>
</dbReference>
<evidence type="ECO:0000256" key="3">
    <source>
        <dbReference type="ARBA" id="ARBA00022692"/>
    </source>
</evidence>
<keyword evidence="4 7" id="KW-1133">Transmembrane helix</keyword>
<feature type="transmembrane region" description="Helical" evidence="7">
    <location>
        <begin position="72"/>
        <end position="94"/>
    </location>
</feature>
<dbReference type="InterPro" id="IPR052027">
    <property type="entry name" value="PspC"/>
</dbReference>
<feature type="region of interest" description="Disordered" evidence="6">
    <location>
        <begin position="210"/>
        <end position="229"/>
    </location>
</feature>
<feature type="compositionally biased region" description="Low complexity" evidence="6">
    <location>
        <begin position="179"/>
        <end position="188"/>
    </location>
</feature>
<evidence type="ECO:0000256" key="2">
    <source>
        <dbReference type="ARBA" id="ARBA00022475"/>
    </source>
</evidence>
<evidence type="ECO:0000256" key="4">
    <source>
        <dbReference type="ARBA" id="ARBA00022989"/>
    </source>
</evidence>
<dbReference type="PANTHER" id="PTHR33885">
    <property type="entry name" value="PHAGE SHOCK PROTEIN C"/>
    <property type="match status" value="1"/>
</dbReference>
<feature type="transmembrane region" description="Helical" evidence="7">
    <location>
        <begin position="143"/>
        <end position="161"/>
    </location>
</feature>
<feature type="compositionally biased region" description="Pro residues" evidence="6">
    <location>
        <begin position="1"/>
        <end position="10"/>
    </location>
</feature>
<feature type="transmembrane region" description="Helical" evidence="7">
    <location>
        <begin position="238"/>
        <end position="260"/>
    </location>
</feature>
<proteinExistence type="predicted"/>
<evidence type="ECO:0000256" key="1">
    <source>
        <dbReference type="ARBA" id="ARBA00004162"/>
    </source>
</evidence>
<name>A0A849K4V2_9MICO</name>
<evidence type="ECO:0000256" key="7">
    <source>
        <dbReference type="SAM" id="Phobius"/>
    </source>
</evidence>
<keyword evidence="5 7" id="KW-0472">Membrane</keyword>
<evidence type="ECO:0000313" key="10">
    <source>
        <dbReference type="Proteomes" id="UP000557204"/>
    </source>
</evidence>
<feature type="transmembrane region" description="Helical" evidence="7">
    <location>
        <begin position="293"/>
        <end position="312"/>
    </location>
</feature>
<evidence type="ECO:0000256" key="5">
    <source>
        <dbReference type="ARBA" id="ARBA00023136"/>
    </source>
</evidence>
<feature type="region of interest" description="Disordered" evidence="6">
    <location>
        <begin position="175"/>
        <end position="196"/>
    </location>
</feature>
<keyword evidence="10" id="KW-1185">Reference proteome</keyword>
<comment type="caution">
    <text evidence="9">The sequence shown here is derived from an EMBL/GenBank/DDBJ whole genome shotgun (WGS) entry which is preliminary data.</text>
</comment>
<dbReference type="Proteomes" id="UP000557204">
    <property type="component" value="Unassembled WGS sequence"/>
</dbReference>
<evidence type="ECO:0000256" key="6">
    <source>
        <dbReference type="SAM" id="MobiDB-lite"/>
    </source>
</evidence>
<feature type="compositionally biased region" description="Pro residues" evidence="6">
    <location>
        <begin position="212"/>
        <end position="226"/>
    </location>
</feature>
<dbReference type="AlphaFoldDB" id="A0A849K4V2"/>
<protein>
    <submittedName>
        <fullName evidence="9">PspC domain-containing protein</fullName>
    </submittedName>
</protein>
<dbReference type="PANTHER" id="PTHR33885:SF3">
    <property type="entry name" value="PHAGE SHOCK PROTEIN C"/>
    <property type="match status" value="1"/>
</dbReference>
<feature type="transmembrane region" description="Helical" evidence="7">
    <location>
        <begin position="266"/>
        <end position="286"/>
    </location>
</feature>
<dbReference type="InterPro" id="IPR007168">
    <property type="entry name" value="Phageshock_PspC_N"/>
</dbReference>
<keyword evidence="2" id="KW-1003">Cell membrane</keyword>
<evidence type="ECO:0000259" key="8">
    <source>
        <dbReference type="Pfam" id="PF04024"/>
    </source>
</evidence>
<keyword evidence="3 7" id="KW-0812">Transmembrane</keyword>
<evidence type="ECO:0000313" key="9">
    <source>
        <dbReference type="EMBL" id="NNU26825.1"/>
    </source>
</evidence>
<dbReference type="RefSeq" id="WP_171246342.1">
    <property type="nucleotide sequence ID" value="NZ_JABFAJ010000009.1"/>
</dbReference>